<dbReference type="SMART" id="SM00028">
    <property type="entry name" value="TPR"/>
    <property type="match status" value="7"/>
</dbReference>
<dbReference type="Pfam" id="PF13432">
    <property type="entry name" value="TPR_16"/>
    <property type="match status" value="2"/>
</dbReference>
<dbReference type="Gene3D" id="1.25.40.10">
    <property type="entry name" value="Tetratricopeptide repeat domain"/>
    <property type="match status" value="3"/>
</dbReference>
<sequence>MFVSLTSFAAGQSVTAGHAASNGRAAELASRAQQSMAVGRFDAAEAAYLELTKLEPGLAEVYANLGAVYFQEGKFEDAIDALRHALRLKQSLGKVKTLLAICLAESGHSVEAIPGLEAGFRSSAEPQGNQIRRQCGLELLRTYTALHRDADAVETSLALNNAYPDDPEILYQTGRVYGNFTYLTMAKLRDKAPNSVWMLQAKAEARESEKKYDSALTSFENVLRLEPQRPGVHYRMGRVYLARFEQLHESKDRDQAADQFRAELAIDPGNGNAAYELAQIDYDLGNIDQARQQFESLIERRPEFEQARVGLAGILIQTQKPGEAALQLKRAIELEPNDEVAWYRLARALRQTGDQQGQKKALAEFQRLHALESSHLARAGILLEAGEVTPQQLGESTQP</sequence>
<accession>A0A7Y9TIA7</accession>
<keyword evidence="2" id="KW-0645">Protease</keyword>
<evidence type="ECO:0000313" key="3">
    <source>
        <dbReference type="Proteomes" id="UP000589520"/>
    </source>
</evidence>
<dbReference type="Proteomes" id="UP000589520">
    <property type="component" value="Unassembled WGS sequence"/>
</dbReference>
<dbReference type="InterPro" id="IPR019734">
    <property type="entry name" value="TPR_rpt"/>
</dbReference>
<dbReference type="AlphaFoldDB" id="A0A7Y9TIA7"/>
<dbReference type="SUPFAM" id="SSF48452">
    <property type="entry name" value="TPR-like"/>
    <property type="match status" value="2"/>
</dbReference>
<comment type="caution">
    <text evidence="2">The sequence shown here is derived from an EMBL/GenBank/DDBJ whole genome shotgun (WGS) entry which is preliminary data.</text>
</comment>
<dbReference type="PANTHER" id="PTHR12558">
    <property type="entry name" value="CELL DIVISION CYCLE 16,23,27"/>
    <property type="match status" value="1"/>
</dbReference>
<proteinExistence type="predicted"/>
<dbReference type="GO" id="GO:0008233">
    <property type="term" value="F:peptidase activity"/>
    <property type="evidence" value="ECO:0007669"/>
    <property type="project" value="UniProtKB-KW"/>
</dbReference>
<dbReference type="RefSeq" id="WP_179492437.1">
    <property type="nucleotide sequence ID" value="NZ_JACCCW010000002.1"/>
</dbReference>
<dbReference type="InterPro" id="IPR011990">
    <property type="entry name" value="TPR-like_helical_dom_sf"/>
</dbReference>
<evidence type="ECO:0000313" key="2">
    <source>
        <dbReference type="EMBL" id="NYF80785.1"/>
    </source>
</evidence>
<organism evidence="2 3">
    <name type="scientific">Granulicella arctica</name>
    <dbReference type="NCBI Taxonomy" id="940613"/>
    <lineage>
        <taxon>Bacteria</taxon>
        <taxon>Pseudomonadati</taxon>
        <taxon>Acidobacteriota</taxon>
        <taxon>Terriglobia</taxon>
        <taxon>Terriglobales</taxon>
        <taxon>Acidobacteriaceae</taxon>
        <taxon>Granulicella</taxon>
    </lineage>
</organism>
<keyword evidence="3" id="KW-1185">Reference proteome</keyword>
<keyword evidence="1" id="KW-0802">TPR repeat</keyword>
<keyword evidence="2" id="KW-0378">Hydrolase</keyword>
<dbReference type="GO" id="GO:0006508">
    <property type="term" value="P:proteolysis"/>
    <property type="evidence" value="ECO:0007669"/>
    <property type="project" value="UniProtKB-KW"/>
</dbReference>
<dbReference type="PANTHER" id="PTHR12558:SF13">
    <property type="entry name" value="CELL DIVISION CYCLE PROTEIN 27 HOMOLOG"/>
    <property type="match status" value="1"/>
</dbReference>
<reference evidence="2 3" key="1">
    <citation type="submission" date="2020-07" db="EMBL/GenBank/DDBJ databases">
        <title>Genomic Encyclopedia of Type Strains, Phase IV (KMG-V): Genome sequencing to study the core and pangenomes of soil and plant-associated prokaryotes.</title>
        <authorList>
            <person name="Whitman W."/>
        </authorList>
    </citation>
    <scope>NUCLEOTIDE SEQUENCE [LARGE SCALE GENOMIC DNA]</scope>
    <source>
        <strain evidence="2 3">X4EP2</strain>
    </source>
</reference>
<gene>
    <name evidence="2" type="ORF">HDF17_003105</name>
</gene>
<dbReference type="PROSITE" id="PS50293">
    <property type="entry name" value="TPR_REGION"/>
    <property type="match status" value="1"/>
</dbReference>
<feature type="repeat" description="TPR" evidence="1">
    <location>
        <begin position="59"/>
        <end position="92"/>
    </location>
</feature>
<dbReference type="EMBL" id="JACCCW010000002">
    <property type="protein sequence ID" value="NYF80785.1"/>
    <property type="molecule type" value="Genomic_DNA"/>
</dbReference>
<feature type="repeat" description="TPR" evidence="1">
    <location>
        <begin position="271"/>
        <end position="304"/>
    </location>
</feature>
<dbReference type="Pfam" id="PF00515">
    <property type="entry name" value="TPR_1"/>
    <property type="match status" value="1"/>
</dbReference>
<protein>
    <submittedName>
        <fullName evidence="2">Putative Zn-dependent protease</fullName>
    </submittedName>
</protein>
<evidence type="ECO:0000256" key="1">
    <source>
        <dbReference type="PROSITE-ProRule" id="PRU00339"/>
    </source>
</evidence>
<name>A0A7Y9TIA7_9BACT</name>
<dbReference type="PROSITE" id="PS50005">
    <property type="entry name" value="TPR"/>
    <property type="match status" value="2"/>
</dbReference>